<dbReference type="AlphaFoldDB" id="A0A9P1JZ73"/>
<feature type="region of interest" description="Disordered" evidence="1">
    <location>
        <begin position="53"/>
        <end position="72"/>
    </location>
</feature>
<keyword evidence="2" id="KW-0472">Membrane</keyword>
<dbReference type="EMBL" id="HE577330">
    <property type="protein sequence ID" value="CCD02598.1"/>
    <property type="molecule type" value="Genomic_DNA"/>
</dbReference>
<evidence type="ECO:0000256" key="2">
    <source>
        <dbReference type="SAM" id="Phobius"/>
    </source>
</evidence>
<evidence type="ECO:0000313" key="4">
    <source>
        <dbReference type="Proteomes" id="UP000007319"/>
    </source>
</evidence>
<gene>
    <name evidence="3" type="ORF">AZOBR_p320002</name>
</gene>
<feature type="transmembrane region" description="Helical" evidence="2">
    <location>
        <begin position="20"/>
        <end position="39"/>
    </location>
</feature>
<organism evidence="3 4">
    <name type="scientific">Azospirillum baldaniorum</name>
    <dbReference type="NCBI Taxonomy" id="1064539"/>
    <lineage>
        <taxon>Bacteria</taxon>
        <taxon>Pseudomonadati</taxon>
        <taxon>Pseudomonadota</taxon>
        <taxon>Alphaproteobacteria</taxon>
        <taxon>Rhodospirillales</taxon>
        <taxon>Azospirillaceae</taxon>
        <taxon>Azospirillum</taxon>
    </lineage>
</organism>
<keyword evidence="3" id="KW-0614">Plasmid</keyword>
<feature type="compositionally biased region" description="Basic residues" evidence="1">
    <location>
        <begin position="57"/>
        <end position="72"/>
    </location>
</feature>
<name>A0A9P1JZ73_9PROT</name>
<dbReference type="KEGG" id="abs:AZOBR_p320002"/>
<evidence type="ECO:0000313" key="3">
    <source>
        <dbReference type="EMBL" id="CCD02598.1"/>
    </source>
</evidence>
<sequence>MAPPTVTVTVAPASAVPLRVGVVLLLSAVVTVGAFGAPLSMVTLRVLEADDVPWHPSTRRSGKKPHRPTRPS</sequence>
<keyword evidence="4" id="KW-1185">Reference proteome</keyword>
<keyword evidence="2" id="KW-1133">Transmembrane helix</keyword>
<proteinExistence type="predicted"/>
<dbReference type="Proteomes" id="UP000007319">
    <property type="component" value="Plasmid AZOBR_p3"/>
</dbReference>
<accession>A0A9P1JZ73</accession>
<reference evidence="3 4" key="1">
    <citation type="journal article" date="2011" name="PLoS Genet.">
        <title>Azospirillum genomes reveal transition of bacteria from aquatic to terrestrial environments.</title>
        <authorList>
            <person name="Wisniewski-Dye F."/>
            <person name="Borziak K."/>
            <person name="Khalsa-Moyers G."/>
            <person name="Alexandre G."/>
            <person name="Sukharnikov L.O."/>
            <person name="Wuichet K."/>
            <person name="Hurst G.B."/>
            <person name="McDonald W.H."/>
            <person name="Robertson J.S."/>
            <person name="Barbe V."/>
            <person name="Calteau A."/>
            <person name="Rouy Z."/>
            <person name="Mangenot S."/>
            <person name="Prigent-Combaret C."/>
            <person name="Normand P."/>
            <person name="Boyer M."/>
            <person name="Siguier P."/>
            <person name="Dessaux Y."/>
            <person name="Elmerich C."/>
            <person name="Condemine G."/>
            <person name="Krishnen G."/>
            <person name="Kennedy I."/>
            <person name="Paterson A.H."/>
            <person name="Gonzalez V."/>
            <person name="Mavingui P."/>
            <person name="Zhulin I.B."/>
        </authorList>
    </citation>
    <scope>NUCLEOTIDE SEQUENCE [LARGE SCALE GENOMIC DNA]</scope>
    <source>
        <strain evidence="3 4">Sp245</strain>
    </source>
</reference>
<protein>
    <submittedName>
        <fullName evidence="3">Uncharacterized protein</fullName>
    </submittedName>
</protein>
<keyword evidence="2" id="KW-0812">Transmembrane</keyword>
<evidence type="ECO:0000256" key="1">
    <source>
        <dbReference type="SAM" id="MobiDB-lite"/>
    </source>
</evidence>
<geneLocation type="plasmid" evidence="3 4">
    <name>AZOBR_p3</name>
</geneLocation>